<proteinExistence type="predicted"/>
<reference evidence="1 2" key="1">
    <citation type="submission" date="2020-02" db="EMBL/GenBank/DDBJ databases">
        <authorList>
            <person name="Zheng R.K."/>
            <person name="Sun C.M."/>
        </authorList>
    </citation>
    <scope>NUCLEOTIDE SEQUENCE [LARGE SCALE GENOMIC DNA]</scope>
    <source>
        <strain evidence="2">rifampicinis</strain>
    </source>
</reference>
<protein>
    <submittedName>
        <fullName evidence="1">Uncharacterized protein</fullName>
    </submittedName>
</protein>
<accession>A0A7S8IFJ5</accession>
<dbReference type="Proteomes" id="UP000594468">
    <property type="component" value="Chromosome"/>
</dbReference>
<gene>
    <name evidence="1" type="ORF">G4Y79_01210</name>
</gene>
<organism evidence="1 2">
    <name type="scientific">Phototrophicus methaneseepsis</name>
    <dbReference type="NCBI Taxonomy" id="2710758"/>
    <lineage>
        <taxon>Bacteria</taxon>
        <taxon>Bacillati</taxon>
        <taxon>Chloroflexota</taxon>
        <taxon>Candidatus Thermofontia</taxon>
        <taxon>Phototrophicales</taxon>
        <taxon>Phototrophicaceae</taxon>
        <taxon>Phototrophicus</taxon>
    </lineage>
</organism>
<name>A0A7S8IFJ5_9CHLR</name>
<evidence type="ECO:0000313" key="1">
    <source>
        <dbReference type="EMBL" id="QPC83023.1"/>
    </source>
</evidence>
<keyword evidence="2" id="KW-1185">Reference proteome</keyword>
<dbReference type="EMBL" id="CP062983">
    <property type="protein sequence ID" value="QPC83023.1"/>
    <property type="molecule type" value="Genomic_DNA"/>
</dbReference>
<dbReference type="KEGG" id="pmet:G4Y79_01210"/>
<dbReference type="RefSeq" id="WP_195171092.1">
    <property type="nucleotide sequence ID" value="NZ_CP062983.1"/>
</dbReference>
<sequence length="79" mass="9343">MDEMVDWKPHMIDMLQNYNDDQLWDVVNNYPVEDLRLKELTALGKQGKLSADELTELEQRIDAWDQQVLLRSEALLLLK</sequence>
<dbReference type="AlphaFoldDB" id="A0A7S8IFJ5"/>
<evidence type="ECO:0000313" key="2">
    <source>
        <dbReference type="Proteomes" id="UP000594468"/>
    </source>
</evidence>